<protein>
    <submittedName>
        <fullName evidence="2">Glycosyltransferase</fullName>
    </submittedName>
</protein>
<feature type="domain" description="Glycosyltransferase 2-like" evidence="1">
    <location>
        <begin position="6"/>
        <end position="137"/>
    </location>
</feature>
<dbReference type="OrthoDB" id="6116224at2"/>
<accession>A0A844HAG4</accession>
<dbReference type="InterPro" id="IPR001173">
    <property type="entry name" value="Glyco_trans_2-like"/>
</dbReference>
<dbReference type="PANTHER" id="PTHR43685:SF11">
    <property type="entry name" value="GLYCOSYLTRANSFERASE TAGX-RELATED"/>
    <property type="match status" value="1"/>
</dbReference>
<dbReference type="GO" id="GO:0016740">
    <property type="term" value="F:transferase activity"/>
    <property type="evidence" value="ECO:0007669"/>
    <property type="project" value="UniProtKB-KW"/>
</dbReference>
<dbReference type="Pfam" id="PF00535">
    <property type="entry name" value="Glycos_transf_2"/>
    <property type="match status" value="1"/>
</dbReference>
<keyword evidence="2" id="KW-0808">Transferase</keyword>
<dbReference type="EMBL" id="WMIF01000022">
    <property type="protein sequence ID" value="MTH35807.1"/>
    <property type="molecule type" value="Genomic_DNA"/>
</dbReference>
<proteinExistence type="predicted"/>
<evidence type="ECO:0000313" key="3">
    <source>
        <dbReference type="Proteomes" id="UP000442533"/>
    </source>
</evidence>
<dbReference type="SUPFAM" id="SSF53448">
    <property type="entry name" value="Nucleotide-diphospho-sugar transferases"/>
    <property type="match status" value="1"/>
</dbReference>
<dbReference type="InterPro" id="IPR029044">
    <property type="entry name" value="Nucleotide-diphossugar_trans"/>
</dbReference>
<organism evidence="2 3">
    <name type="scientific">Paracoccus limosus</name>
    <dbReference type="NCBI Taxonomy" id="913252"/>
    <lineage>
        <taxon>Bacteria</taxon>
        <taxon>Pseudomonadati</taxon>
        <taxon>Pseudomonadota</taxon>
        <taxon>Alphaproteobacteria</taxon>
        <taxon>Rhodobacterales</taxon>
        <taxon>Paracoccaceae</taxon>
        <taxon>Paracoccus</taxon>
    </lineage>
</organism>
<dbReference type="Proteomes" id="UP000442533">
    <property type="component" value="Unassembled WGS sequence"/>
</dbReference>
<evidence type="ECO:0000259" key="1">
    <source>
        <dbReference type="Pfam" id="PF00535"/>
    </source>
</evidence>
<gene>
    <name evidence="2" type="ORF">GL279_14465</name>
</gene>
<evidence type="ECO:0000313" key="2">
    <source>
        <dbReference type="EMBL" id="MTH35807.1"/>
    </source>
</evidence>
<dbReference type="RefSeq" id="WP_155065348.1">
    <property type="nucleotide sequence ID" value="NZ_WMIF01000022.1"/>
</dbReference>
<reference evidence="2 3" key="1">
    <citation type="submission" date="2019-11" db="EMBL/GenBank/DDBJ databases">
        <authorList>
            <person name="Dong K."/>
        </authorList>
    </citation>
    <scope>NUCLEOTIDE SEQUENCE [LARGE SCALE GENOMIC DNA]</scope>
    <source>
        <strain evidence="2 3">JCM 17370</strain>
    </source>
</reference>
<sequence>MRVDITMCTFRRPEVAEAIASLGRLTGLDGISLRLVVADNDDTDSARQVVAEAARALPFPCLYIHAPARNISIARNACLDAATDADWFASIDDDERADPQWLAELLAAAQAAGASCAIGKVLADYPPETPKWVREVDLHSTFPETERVPTANSGNAAIRWKGMPWQDQRYDIQRGTTGGEDTEFFLRLNRLGMEMVAAPLAVTRETVPAVRQTLQWQANRRFRMGQTHTVTAQGLAGRASLFLRAGSKASYCTLRQVLAGGNETKRNFWYLRGQLHRGVCAALLTGRKQAQLYGRDPA</sequence>
<name>A0A844HAG4_9RHOB</name>
<dbReference type="InterPro" id="IPR050834">
    <property type="entry name" value="Glycosyltransf_2"/>
</dbReference>
<dbReference type="CDD" id="cd00761">
    <property type="entry name" value="Glyco_tranf_GTA_type"/>
    <property type="match status" value="1"/>
</dbReference>
<comment type="caution">
    <text evidence="2">The sequence shown here is derived from an EMBL/GenBank/DDBJ whole genome shotgun (WGS) entry which is preliminary data.</text>
</comment>
<dbReference type="PANTHER" id="PTHR43685">
    <property type="entry name" value="GLYCOSYLTRANSFERASE"/>
    <property type="match status" value="1"/>
</dbReference>
<keyword evidence="3" id="KW-1185">Reference proteome</keyword>
<dbReference type="AlphaFoldDB" id="A0A844HAG4"/>
<dbReference type="Gene3D" id="3.90.550.10">
    <property type="entry name" value="Spore Coat Polysaccharide Biosynthesis Protein SpsA, Chain A"/>
    <property type="match status" value="1"/>
</dbReference>